<name>T1KP94_TETUR</name>
<evidence type="ECO:0000313" key="1">
    <source>
        <dbReference type="EnsemblMetazoa" id="tetur16g03862.1"/>
    </source>
</evidence>
<dbReference type="EMBL" id="CAEY01000275">
    <property type="status" value="NOT_ANNOTATED_CDS"/>
    <property type="molecule type" value="Genomic_DNA"/>
</dbReference>
<organism evidence="1 2">
    <name type="scientific">Tetranychus urticae</name>
    <name type="common">Two-spotted spider mite</name>
    <dbReference type="NCBI Taxonomy" id="32264"/>
    <lineage>
        <taxon>Eukaryota</taxon>
        <taxon>Metazoa</taxon>
        <taxon>Ecdysozoa</taxon>
        <taxon>Arthropoda</taxon>
        <taxon>Chelicerata</taxon>
        <taxon>Arachnida</taxon>
        <taxon>Acari</taxon>
        <taxon>Acariformes</taxon>
        <taxon>Trombidiformes</taxon>
        <taxon>Prostigmata</taxon>
        <taxon>Eleutherengona</taxon>
        <taxon>Raphignathae</taxon>
        <taxon>Tetranychoidea</taxon>
        <taxon>Tetranychidae</taxon>
        <taxon>Tetranychus</taxon>
    </lineage>
</organism>
<reference evidence="1" key="2">
    <citation type="submission" date="2015-06" db="UniProtKB">
        <authorList>
            <consortium name="EnsemblMetazoa"/>
        </authorList>
    </citation>
    <scope>IDENTIFICATION</scope>
</reference>
<protein>
    <submittedName>
        <fullName evidence="1">Uncharacterized protein</fullName>
    </submittedName>
</protein>
<sequence>MYLVCVPTLCKQREDYMNTKGQRFTWKSCKKITLRAFNLTK</sequence>
<dbReference type="AlphaFoldDB" id="T1KP94"/>
<dbReference type="HOGENOM" id="CLU_3280135_0_0_1"/>
<evidence type="ECO:0000313" key="2">
    <source>
        <dbReference type="Proteomes" id="UP000015104"/>
    </source>
</evidence>
<dbReference type="EnsemblMetazoa" id="tetur16g03862.1">
    <property type="protein sequence ID" value="tetur16g03862.1"/>
    <property type="gene ID" value="tetur16g03862"/>
</dbReference>
<proteinExistence type="predicted"/>
<keyword evidence="2" id="KW-1185">Reference proteome</keyword>
<reference evidence="2" key="1">
    <citation type="submission" date="2011-08" db="EMBL/GenBank/DDBJ databases">
        <authorList>
            <person name="Rombauts S."/>
        </authorList>
    </citation>
    <scope>NUCLEOTIDE SEQUENCE</scope>
    <source>
        <strain evidence="2">London</strain>
    </source>
</reference>
<accession>T1KP94</accession>
<dbReference type="Proteomes" id="UP000015104">
    <property type="component" value="Unassembled WGS sequence"/>
</dbReference>